<feature type="binding site" description="axial binding residue" evidence="7">
    <location>
        <position position="135"/>
    </location>
    <ligand>
        <name>chlorophyll b</name>
        <dbReference type="ChEBI" id="CHEBI:61721"/>
        <label>1</label>
    </ligand>
    <ligandPart>
        <name>Mg</name>
        <dbReference type="ChEBI" id="CHEBI:25107"/>
    </ligandPart>
</feature>
<proteinExistence type="inferred from homology"/>
<evidence type="ECO:0000256" key="1">
    <source>
        <dbReference type="ARBA" id="ARBA00004022"/>
    </source>
</evidence>
<evidence type="ECO:0000313" key="9">
    <source>
        <dbReference type="EMBL" id="GMH57524.1"/>
    </source>
</evidence>
<feature type="binding site" description="axial binding residue" evidence="7">
    <location>
        <position position="143"/>
    </location>
    <ligand>
        <name>chlorophyll b</name>
        <dbReference type="ChEBI" id="CHEBI:61721"/>
        <label>1</label>
    </ligand>
    <ligandPart>
        <name>Mg</name>
        <dbReference type="ChEBI" id="CHEBI:25107"/>
    </ligandPart>
</feature>
<keyword evidence="8" id="KW-0732">Signal</keyword>
<evidence type="ECO:0000256" key="2">
    <source>
        <dbReference type="ARBA" id="ARBA00004229"/>
    </source>
</evidence>
<feature type="binding site" description="axial binding residue" evidence="7">
    <location>
        <position position="80"/>
    </location>
    <ligand>
        <name>chlorophyll b</name>
        <dbReference type="ChEBI" id="CHEBI:61721"/>
        <label>1</label>
    </ligand>
    <ligandPart>
        <name>Mg</name>
        <dbReference type="ChEBI" id="CHEBI:25107"/>
    </ligandPart>
</feature>
<feature type="chain" id="PRO_5040897606" evidence="8">
    <location>
        <begin position="16"/>
        <end position="252"/>
    </location>
</feature>
<evidence type="ECO:0000313" key="10">
    <source>
        <dbReference type="Proteomes" id="UP001165122"/>
    </source>
</evidence>
<accession>A0A9W6ZMT7</accession>
<reference evidence="10" key="1">
    <citation type="journal article" date="2023" name="Commun. Biol.">
        <title>Genome analysis of Parmales, the sister group of diatoms, reveals the evolutionary specialization of diatoms from phago-mixotrophs to photoautotrophs.</title>
        <authorList>
            <person name="Ban H."/>
            <person name="Sato S."/>
            <person name="Yoshikawa S."/>
            <person name="Yamada K."/>
            <person name="Nakamura Y."/>
            <person name="Ichinomiya M."/>
            <person name="Sato N."/>
            <person name="Blanc-Mathieu R."/>
            <person name="Endo H."/>
            <person name="Kuwata A."/>
            <person name="Ogata H."/>
        </authorList>
    </citation>
    <scope>NUCLEOTIDE SEQUENCE [LARGE SCALE GENOMIC DNA]</scope>
    <source>
        <strain evidence="10">NIES 3700</strain>
    </source>
</reference>
<comment type="similarity">
    <text evidence="3">Belongs to the fucoxanthin chlorophyll protein family.</text>
</comment>
<dbReference type="Proteomes" id="UP001165122">
    <property type="component" value="Unassembled WGS sequence"/>
</dbReference>
<dbReference type="GO" id="GO:0016168">
    <property type="term" value="F:chlorophyll binding"/>
    <property type="evidence" value="ECO:0007669"/>
    <property type="project" value="UniProtKB-KW"/>
</dbReference>
<evidence type="ECO:0000256" key="5">
    <source>
        <dbReference type="ARBA" id="ARBA00022531"/>
    </source>
</evidence>
<feature type="signal peptide" evidence="8">
    <location>
        <begin position="1"/>
        <end position="15"/>
    </location>
</feature>
<dbReference type="OrthoDB" id="35854at2759"/>
<dbReference type="Gene3D" id="1.10.3460.10">
    <property type="entry name" value="Chlorophyll a/b binding protein domain"/>
    <property type="match status" value="1"/>
</dbReference>
<dbReference type="GO" id="GO:0009507">
    <property type="term" value="C:chloroplast"/>
    <property type="evidence" value="ECO:0007669"/>
    <property type="project" value="UniProtKB-SubCell"/>
</dbReference>
<dbReference type="AlphaFoldDB" id="A0A9W6ZMT7"/>
<dbReference type="GO" id="GO:0016020">
    <property type="term" value="C:membrane"/>
    <property type="evidence" value="ECO:0007669"/>
    <property type="project" value="InterPro"/>
</dbReference>
<sequence>MKFAILATLLTAASAFTTSPIAKPSTSLSAGKDDLKKIAAAANPVVNFYDPLSLADAEFWGDSNEATIGFLRHAEIKHGRVAMFAFVGYCVQSNVHWPWPMTTAGDSFPSTDLSPEAQWDAIPEAAKWQILVVISFLELWGEQSGADTGQTHYMRGGQPGKFPSFDLFRNTVHPVPFNLYDPFGLSKSMSAEKKEKRLIMELNNGRLAQIGIMGFLAADKVPGSVPALNGIAQPYDGDSMAPFTAHYHLFGN</sequence>
<dbReference type="InterPro" id="IPR022796">
    <property type="entry name" value="Chloroa_b-bind"/>
</dbReference>
<dbReference type="SUPFAM" id="SSF103511">
    <property type="entry name" value="Chlorophyll a-b binding protein"/>
    <property type="match status" value="1"/>
</dbReference>
<protein>
    <submittedName>
        <fullName evidence="9">Uncharacterized protein</fullName>
    </submittedName>
</protein>
<feature type="binding site" evidence="7">
    <location>
        <position position="75"/>
    </location>
    <ligand>
        <name>chlorophyll a</name>
        <dbReference type="ChEBI" id="CHEBI:58416"/>
        <label>1</label>
    </ligand>
</feature>
<evidence type="ECO:0000256" key="8">
    <source>
        <dbReference type="SAM" id="SignalP"/>
    </source>
</evidence>
<comment type="subcellular location">
    <subcellularLocation>
        <location evidence="2">Plastid</location>
        <location evidence="2">Chloroplast</location>
    </subcellularLocation>
</comment>
<keyword evidence="4" id="KW-0150">Chloroplast</keyword>
<feature type="binding site" evidence="7">
    <location>
        <position position="206"/>
    </location>
    <ligand>
        <name>chlorophyll a</name>
        <dbReference type="ChEBI" id="CHEBI:58416"/>
        <label>1</label>
    </ligand>
</feature>
<keyword evidence="7" id="KW-0157">Chromophore</keyword>
<evidence type="ECO:0000256" key="4">
    <source>
        <dbReference type="ARBA" id="ARBA00022528"/>
    </source>
</evidence>
<dbReference type="EMBL" id="BRXW01000470">
    <property type="protein sequence ID" value="GMH57524.1"/>
    <property type="molecule type" value="Genomic_DNA"/>
</dbReference>
<name>A0A9W6ZMT7_9STRA</name>
<gene>
    <name evidence="9" type="ORF">TrLO_g15223</name>
</gene>
<feature type="binding site" evidence="7">
    <location>
        <position position="201"/>
    </location>
    <ligand>
        <name>chlorophyll a</name>
        <dbReference type="ChEBI" id="CHEBI:58416"/>
        <label>1</label>
    </ligand>
</feature>
<comment type="caution">
    <text evidence="9">The sequence shown here is derived from an EMBL/GenBank/DDBJ whole genome shotgun (WGS) entry which is preliminary data.</text>
</comment>
<dbReference type="PANTHER" id="PTHR21649">
    <property type="entry name" value="CHLOROPHYLL A/B BINDING PROTEIN"/>
    <property type="match status" value="1"/>
</dbReference>
<keyword evidence="7" id="KW-0148">Chlorophyll</keyword>
<evidence type="ECO:0000256" key="3">
    <source>
        <dbReference type="ARBA" id="ARBA00005933"/>
    </source>
</evidence>
<evidence type="ECO:0000256" key="7">
    <source>
        <dbReference type="PIRSR" id="PIRSR601344-1"/>
    </source>
</evidence>
<feature type="binding site" evidence="7">
    <location>
        <position position="204"/>
    </location>
    <ligand>
        <name>chlorophyll a</name>
        <dbReference type="ChEBI" id="CHEBI:58416"/>
        <label>1</label>
    </ligand>
</feature>
<dbReference type="InterPro" id="IPR001344">
    <property type="entry name" value="Chloro_AB-bd_pln"/>
</dbReference>
<keyword evidence="10" id="KW-1185">Reference proteome</keyword>
<comment type="function">
    <text evidence="1">The light-harvesting complex (LHC) functions as a light receptor, it captures and delivers excitation energy to photosystems with which it is closely associated. Energy is transferred from the carotenoid and chlorophyll C (or B) to chlorophyll A and the photosynthetic reaction centers where it is used to synthesize ATP and reducing power.</text>
</comment>
<feature type="binding site" evidence="7">
    <location>
        <position position="78"/>
    </location>
    <ligand>
        <name>chlorophyll a</name>
        <dbReference type="ChEBI" id="CHEBI:58416"/>
        <label>1</label>
    </ligand>
</feature>
<evidence type="ECO:0000256" key="6">
    <source>
        <dbReference type="ARBA" id="ARBA00022640"/>
    </source>
</evidence>
<organism evidence="9 10">
    <name type="scientific">Triparma laevis f. longispina</name>
    <dbReference type="NCBI Taxonomy" id="1714387"/>
    <lineage>
        <taxon>Eukaryota</taxon>
        <taxon>Sar</taxon>
        <taxon>Stramenopiles</taxon>
        <taxon>Ochrophyta</taxon>
        <taxon>Bolidophyceae</taxon>
        <taxon>Parmales</taxon>
        <taxon>Triparmaceae</taxon>
        <taxon>Triparma</taxon>
    </lineage>
</organism>
<keyword evidence="5" id="KW-0602">Photosynthesis</keyword>
<keyword evidence="6" id="KW-0934">Plastid</keyword>
<dbReference type="Pfam" id="PF00504">
    <property type="entry name" value="Chloroa_b-bind"/>
    <property type="match status" value="1"/>
</dbReference>
<dbReference type="GO" id="GO:0009765">
    <property type="term" value="P:photosynthesis, light harvesting"/>
    <property type="evidence" value="ECO:0007669"/>
    <property type="project" value="InterPro"/>
</dbReference>